<dbReference type="InterPro" id="IPR041075">
    <property type="entry name" value="NOD1/2_WH"/>
</dbReference>
<dbReference type="InterPro" id="IPR029495">
    <property type="entry name" value="NACHT-assoc"/>
</dbReference>
<accession>A0A672L9F2</accession>
<keyword evidence="2" id="KW-0963">Cytoplasm</keyword>
<comment type="subcellular location">
    <subcellularLocation>
        <location evidence="1">Cytoplasm</location>
    </subcellularLocation>
</comment>
<dbReference type="SMART" id="SM00368">
    <property type="entry name" value="LRR_RI"/>
    <property type="match status" value="6"/>
</dbReference>
<proteinExistence type="predicted"/>
<dbReference type="InterPro" id="IPR051261">
    <property type="entry name" value="NLR"/>
</dbReference>
<dbReference type="OMA" id="ICCICVE"/>
<feature type="domain" description="FISNA" evidence="7">
    <location>
        <begin position="41"/>
        <end position="111"/>
    </location>
</feature>
<keyword evidence="4" id="KW-0677">Repeat</keyword>
<dbReference type="Pfam" id="PF05729">
    <property type="entry name" value="NACHT"/>
    <property type="match status" value="1"/>
</dbReference>
<dbReference type="Pfam" id="PF13516">
    <property type="entry name" value="LRR_6"/>
    <property type="match status" value="4"/>
</dbReference>
<protein>
    <submittedName>
        <fullName evidence="8">Si:ch211-201o1.1</fullName>
    </submittedName>
</protein>
<evidence type="ECO:0000256" key="4">
    <source>
        <dbReference type="ARBA" id="ARBA00022737"/>
    </source>
</evidence>
<evidence type="ECO:0000256" key="5">
    <source>
        <dbReference type="ARBA" id="ARBA00022741"/>
    </source>
</evidence>
<keyword evidence="3" id="KW-0433">Leucine-rich repeat</keyword>
<keyword evidence="6" id="KW-0067">ATP-binding</keyword>
<dbReference type="InterPro" id="IPR041267">
    <property type="entry name" value="NLRP_HD2"/>
</dbReference>
<name>A0A672L9F2_SINGR</name>
<keyword evidence="9" id="KW-1185">Reference proteome</keyword>
<dbReference type="Pfam" id="PF14484">
    <property type="entry name" value="FISNA"/>
    <property type="match status" value="1"/>
</dbReference>
<dbReference type="InterPro" id="IPR032675">
    <property type="entry name" value="LRR_dom_sf"/>
</dbReference>
<evidence type="ECO:0000256" key="3">
    <source>
        <dbReference type="ARBA" id="ARBA00022614"/>
    </source>
</evidence>
<evidence type="ECO:0000256" key="2">
    <source>
        <dbReference type="ARBA" id="ARBA00022490"/>
    </source>
</evidence>
<dbReference type="GO" id="GO:0005737">
    <property type="term" value="C:cytoplasm"/>
    <property type="evidence" value="ECO:0007669"/>
    <property type="project" value="UniProtKB-SubCell"/>
</dbReference>
<evidence type="ECO:0000256" key="6">
    <source>
        <dbReference type="ARBA" id="ARBA00022840"/>
    </source>
</evidence>
<dbReference type="GO" id="GO:0005524">
    <property type="term" value="F:ATP binding"/>
    <property type="evidence" value="ECO:0007669"/>
    <property type="project" value="UniProtKB-KW"/>
</dbReference>
<dbReference type="InterPro" id="IPR027417">
    <property type="entry name" value="P-loop_NTPase"/>
</dbReference>
<sequence length="899" mass="101257">MVDNHCSVGYCCVLPQKPNVPDSQTLLHQVLRNMRSEDFKTFTIELSKDYPECLGSEPEELSVSDEIYTDLYMTEGGSGEINNEHEVLRNELISQSRTTPESPLTCNDIFKTLPGQGKQIRTVLTMGIFGIGKHVSVQRFILDWADGKANQDINVIIYLKFRELNQKKGSCSLLQLIQHYAPELKEADLQEIKVLFILDGLEVCQYPLDFHNNDYCSDINENVPVDVLLTNLIKGNLLSSALLWITTRPSTASRIPPECVHRVTEIQGFNDHQKETYFRKKISDQKLANEIITHIKSCRSLYIMCHMPIFCWMSATVLENMMSNGNSDQIPRTLTEMFTRFLLIQISIKHKKFNGADVDNPDKLSEVDKTLILKLGELAFQQLEKGNLIFQEEDLIKSGLDVGKVTEYSVCTEMFREELGLYREKVYSFVHVSYQEYLAAIYAHFACVNDGKNVLDINGSTDLSDVHQSALNKALKSENGHLDLFLRFLFGLSVDPNRTLLQDLLTKDSSSKPCVDKNMTVHFIQEEIKQEQSSERIINLFQCLNELNDNTLVKEIQTAMKSGTLLGSELEPEQWSALAYVLLKSGEQLDEFDMKKFHTSTANQLRLLPVLRICKRARSVHSLFIIYTLLYLQIFWEPCFLCKLDCCDLSVESCRIVASALQSVNSPLRELDLSNNKLDKSAVNVLLTGLTDPHSNGYCSLISCCICFLFLHLSLAGCNFPSAFCSNLVSAIQSVNSHLGRLDLSYNKISDTGMNKLCDGLISPYCRLQKLKLKRCGLTKTSCVYLVTVLKSNSHLRELELKSNDLQDSGVKQLSIGLQDPQCKLEILGLSGCMITEVGCRSLASALTSNTGHLRELDLSYNHPGDSGVKLLCAKKDDPSCKLETLQYVLILYVGILTS</sequence>
<dbReference type="FunFam" id="3.40.50.300:FF:000210">
    <property type="entry name" value="Si:dkey-16p6.1"/>
    <property type="match status" value="1"/>
</dbReference>
<dbReference type="Proteomes" id="UP000472262">
    <property type="component" value="Unassembled WGS sequence"/>
</dbReference>
<evidence type="ECO:0000259" key="7">
    <source>
        <dbReference type="SMART" id="SM01288"/>
    </source>
</evidence>
<evidence type="ECO:0000256" key="1">
    <source>
        <dbReference type="ARBA" id="ARBA00004496"/>
    </source>
</evidence>
<dbReference type="AlphaFoldDB" id="A0A672L9F2"/>
<dbReference type="Gene3D" id="3.40.50.300">
    <property type="entry name" value="P-loop containing nucleotide triphosphate hydrolases"/>
    <property type="match status" value="1"/>
</dbReference>
<dbReference type="Pfam" id="PF17779">
    <property type="entry name" value="WHD_NOD2"/>
    <property type="match status" value="1"/>
</dbReference>
<dbReference type="Pfam" id="PF17776">
    <property type="entry name" value="NLRC4_HD2"/>
    <property type="match status" value="1"/>
</dbReference>
<reference evidence="8" key="1">
    <citation type="submission" date="2025-08" db="UniProtKB">
        <authorList>
            <consortium name="Ensembl"/>
        </authorList>
    </citation>
    <scope>IDENTIFICATION</scope>
</reference>
<keyword evidence="5" id="KW-0547">Nucleotide-binding</keyword>
<dbReference type="SUPFAM" id="SSF52047">
    <property type="entry name" value="RNI-like"/>
    <property type="match status" value="1"/>
</dbReference>
<evidence type="ECO:0000313" key="9">
    <source>
        <dbReference type="Proteomes" id="UP000472262"/>
    </source>
</evidence>
<reference evidence="8" key="2">
    <citation type="submission" date="2025-09" db="UniProtKB">
        <authorList>
            <consortium name="Ensembl"/>
        </authorList>
    </citation>
    <scope>IDENTIFICATION</scope>
</reference>
<dbReference type="InterPro" id="IPR001611">
    <property type="entry name" value="Leu-rich_rpt"/>
</dbReference>
<organism evidence="8 9">
    <name type="scientific">Sinocyclocheilus grahami</name>
    <name type="common">Dianchi golden-line fish</name>
    <name type="synonym">Barbus grahami</name>
    <dbReference type="NCBI Taxonomy" id="75366"/>
    <lineage>
        <taxon>Eukaryota</taxon>
        <taxon>Metazoa</taxon>
        <taxon>Chordata</taxon>
        <taxon>Craniata</taxon>
        <taxon>Vertebrata</taxon>
        <taxon>Euteleostomi</taxon>
        <taxon>Actinopterygii</taxon>
        <taxon>Neopterygii</taxon>
        <taxon>Teleostei</taxon>
        <taxon>Ostariophysi</taxon>
        <taxon>Cypriniformes</taxon>
        <taxon>Cyprinidae</taxon>
        <taxon>Cyprininae</taxon>
        <taxon>Sinocyclocheilus</taxon>
    </lineage>
</organism>
<dbReference type="Gene3D" id="3.80.10.10">
    <property type="entry name" value="Ribonuclease Inhibitor"/>
    <property type="match status" value="2"/>
</dbReference>
<dbReference type="Ensembl" id="ENSSGRT00000021911.1">
    <property type="protein sequence ID" value="ENSSGRP00000020285.1"/>
    <property type="gene ID" value="ENSSGRG00000012226.1"/>
</dbReference>
<dbReference type="PANTHER" id="PTHR24106">
    <property type="entry name" value="NACHT, LRR AND CARD DOMAINS-CONTAINING"/>
    <property type="match status" value="1"/>
</dbReference>
<dbReference type="SMART" id="SM01288">
    <property type="entry name" value="FISNA"/>
    <property type="match status" value="1"/>
</dbReference>
<dbReference type="InterPro" id="IPR007111">
    <property type="entry name" value="NACHT_NTPase"/>
</dbReference>
<evidence type="ECO:0000313" key="8">
    <source>
        <dbReference type="Ensembl" id="ENSSGRP00000020285.1"/>
    </source>
</evidence>